<gene>
    <name evidence="1" type="ORF">FHR33_002915</name>
</gene>
<evidence type="ECO:0000313" key="2">
    <source>
        <dbReference type="Proteomes" id="UP000579945"/>
    </source>
</evidence>
<keyword evidence="2" id="KW-1185">Reference proteome</keyword>
<comment type="caution">
    <text evidence="1">The sequence shown here is derived from an EMBL/GenBank/DDBJ whole genome shotgun (WGS) entry which is preliminary data.</text>
</comment>
<dbReference type="EMBL" id="JACIBV010000001">
    <property type="protein sequence ID" value="MBB3727055.1"/>
    <property type="molecule type" value="Genomic_DNA"/>
</dbReference>
<accession>A0A7W5V471</accession>
<dbReference type="Proteomes" id="UP000579945">
    <property type="component" value="Unassembled WGS sequence"/>
</dbReference>
<organism evidence="1 2">
    <name type="scientific">Nonomuraea dietziae</name>
    <dbReference type="NCBI Taxonomy" id="65515"/>
    <lineage>
        <taxon>Bacteria</taxon>
        <taxon>Bacillati</taxon>
        <taxon>Actinomycetota</taxon>
        <taxon>Actinomycetes</taxon>
        <taxon>Streptosporangiales</taxon>
        <taxon>Streptosporangiaceae</taxon>
        <taxon>Nonomuraea</taxon>
    </lineage>
</organism>
<sequence length="45" mass="4875">MPIATSSLRRCPPDSVLIFLSACAVRPTAWMSSSVSHGLRMRGVE</sequence>
<dbReference type="AlphaFoldDB" id="A0A7W5V471"/>
<evidence type="ECO:0000313" key="1">
    <source>
        <dbReference type="EMBL" id="MBB3727055.1"/>
    </source>
</evidence>
<name>A0A7W5V471_9ACTN</name>
<reference evidence="1 2" key="1">
    <citation type="submission" date="2020-08" db="EMBL/GenBank/DDBJ databases">
        <title>Sequencing the genomes of 1000 actinobacteria strains.</title>
        <authorList>
            <person name="Klenk H.-P."/>
        </authorList>
    </citation>
    <scope>NUCLEOTIDE SEQUENCE [LARGE SCALE GENOMIC DNA]</scope>
    <source>
        <strain evidence="1 2">DSM 44320</strain>
    </source>
</reference>
<proteinExistence type="predicted"/>
<protein>
    <submittedName>
        <fullName evidence="1">Uncharacterized protein</fullName>
    </submittedName>
</protein>